<protein>
    <submittedName>
        <fullName evidence="2">Uncharacterized protein</fullName>
    </submittedName>
</protein>
<dbReference type="EMBL" id="BLKM01003023">
    <property type="protein sequence ID" value="GFG40986.1"/>
    <property type="molecule type" value="Genomic_DNA"/>
</dbReference>
<feature type="non-terminal residue" evidence="2">
    <location>
        <position position="1"/>
    </location>
</feature>
<feature type="region of interest" description="Disordered" evidence="1">
    <location>
        <begin position="217"/>
        <end position="275"/>
    </location>
</feature>
<accession>A0A6L2PFV6</accession>
<reference evidence="2" key="1">
    <citation type="journal article" date="2020" name="J. Asia-Pac. Entomol.">
        <title>Draft genome sequence of the termite, Coptotermes formosanus: Genetic insights into the pyruvate dehydrogenase complex of the termite.</title>
        <authorList>
            <person name="Itakura S."/>
            <person name="Yosikawa Y."/>
            <person name="Togami Y."/>
            <person name="Umezawa K."/>
        </authorList>
    </citation>
    <scope>NUCLEOTIDE SEQUENCE</scope>
    <source>
        <tissue evidence="2">Head</tissue>
    </source>
</reference>
<evidence type="ECO:0000256" key="1">
    <source>
        <dbReference type="SAM" id="MobiDB-lite"/>
    </source>
</evidence>
<organism evidence="2 4">
    <name type="scientific">Coptotermes formosanus</name>
    <name type="common">Formosan subterranean termite</name>
    <dbReference type="NCBI Taxonomy" id="36987"/>
    <lineage>
        <taxon>Eukaryota</taxon>
        <taxon>Metazoa</taxon>
        <taxon>Ecdysozoa</taxon>
        <taxon>Arthropoda</taxon>
        <taxon>Hexapoda</taxon>
        <taxon>Insecta</taxon>
        <taxon>Pterygota</taxon>
        <taxon>Neoptera</taxon>
        <taxon>Polyneoptera</taxon>
        <taxon>Dictyoptera</taxon>
        <taxon>Blattodea</taxon>
        <taxon>Blattoidea</taxon>
        <taxon>Termitoidae</taxon>
        <taxon>Rhinotermitidae</taxon>
        <taxon>Coptotermes</taxon>
    </lineage>
</organism>
<evidence type="ECO:0000313" key="3">
    <source>
        <dbReference type="EMBL" id="GFG40986.1"/>
    </source>
</evidence>
<dbReference type="EMBL" id="BLKM01010129">
    <property type="protein sequence ID" value="GFG29288.1"/>
    <property type="molecule type" value="Genomic_DNA"/>
</dbReference>
<feature type="region of interest" description="Disordered" evidence="1">
    <location>
        <begin position="309"/>
        <end position="382"/>
    </location>
</feature>
<sequence>LLLFNSCPLANFAFTFRNTSDCSLPASPASTSADCHSSALTASVQHPTNTVISFSTNSTRCHSEVNYSNTNTDLSPQSPMQVSTDGSHMERSSASEESLGKSPVKQQGSYCEENQTSGSVPSTPNNNTINDRDVTYSGNNSETNISAHTIGISTLQQIFGKPNSASSMSVECRNQTSEEVNSVKFKQDMGGIVGANDEKFSDNSSVRLSEDAMPVKAVSNAHGSKSVDVASKSPTKPYKRDRKDKELVMTEPVSNDSSSSPAGDGSSHLSPTCHRVGRKAVNRASSYMLKLSDKGHRSGKAHRMVPNVVEGSSTNSSFDEEQTVSHHKMGSSKRRDRSLRKVAEASVLAVGNSPTHSSSEHRRNADRVVVDNFGDPDFGTPV</sequence>
<evidence type="ECO:0000313" key="2">
    <source>
        <dbReference type="EMBL" id="GFG29288.1"/>
    </source>
</evidence>
<name>A0A6L2PFV6_COPFO</name>
<feature type="compositionally biased region" description="Basic and acidic residues" evidence="1">
    <location>
        <begin position="358"/>
        <end position="369"/>
    </location>
</feature>
<feature type="compositionally biased region" description="Basic residues" evidence="1">
    <location>
        <begin position="325"/>
        <end position="340"/>
    </location>
</feature>
<feature type="compositionally biased region" description="Polar residues" evidence="1">
    <location>
        <begin position="65"/>
        <end position="86"/>
    </location>
</feature>
<comment type="caution">
    <text evidence="2">The sequence shown here is derived from an EMBL/GenBank/DDBJ whole genome shotgun (WGS) entry which is preliminary data.</text>
</comment>
<dbReference type="Proteomes" id="UP000502823">
    <property type="component" value="Unassembled WGS sequence"/>
</dbReference>
<gene>
    <name evidence="2" type="ORF">Cfor_07731</name>
    <name evidence="3" type="ORF">Cfor_08044</name>
</gene>
<dbReference type="AlphaFoldDB" id="A0A6L2PFV6"/>
<evidence type="ECO:0000313" key="4">
    <source>
        <dbReference type="Proteomes" id="UP000502823"/>
    </source>
</evidence>
<reference evidence="4" key="2">
    <citation type="submission" date="2020-01" db="EMBL/GenBank/DDBJ databases">
        <title>Draft genome sequence of the Termite Coptotermes fromosanus.</title>
        <authorList>
            <person name="Itakura S."/>
            <person name="Yosikawa Y."/>
            <person name="Umezawa K."/>
        </authorList>
    </citation>
    <scope>NUCLEOTIDE SEQUENCE [LARGE SCALE GENOMIC DNA]</scope>
</reference>
<feature type="region of interest" description="Disordered" evidence="1">
    <location>
        <begin position="65"/>
        <end position="128"/>
    </location>
</feature>
<feature type="compositionally biased region" description="Polar residues" evidence="1">
    <location>
        <begin position="104"/>
        <end position="128"/>
    </location>
</feature>
<proteinExistence type="predicted"/>
<feature type="compositionally biased region" description="Low complexity" evidence="1">
    <location>
        <begin position="254"/>
        <end position="270"/>
    </location>
</feature>
<keyword evidence="4" id="KW-1185">Reference proteome</keyword>
<dbReference type="InParanoid" id="A0A6L2PFV6"/>